<sequence length="256" mass="29327">MVSGEPPLTQHLQDQGAGGGFQETKQRTHTPITIDKTPVERVNSFKFLCVHISEDLTWSTHTDAVLKKANQRLFFLRWLRKFGMSPIILKTFYTFTIESILTGCINAWFGNSTAGNRKALKRVVRTASHIVVGELPSLQDIYTRQCIRKARRIISDSSHPSHRLLSLLPSGRRLRSIRSRTSRLRDSFFPQAIRLMNSMPHTALYHQQFNTELYIHTAYYTFSSAVVCMVICKLFLQFLEHAPKNFTHQGTCAVVM</sequence>
<evidence type="ECO:0000313" key="3">
    <source>
        <dbReference type="Ensembl" id="ENSCCRP00000126980.1"/>
    </source>
</evidence>
<feature type="domain" description="Alkylated DNA repair protein AlkB homologue 8 N-terminal" evidence="2">
    <location>
        <begin position="58"/>
        <end position="99"/>
    </location>
</feature>
<dbReference type="Ensembl" id="ENSCCRT00000174781.1">
    <property type="protein sequence ID" value="ENSCCRP00000126980.1"/>
    <property type="gene ID" value="ENSCCRG00000062091.1"/>
</dbReference>
<dbReference type="AlphaFoldDB" id="A0A9J7ZCF4"/>
<evidence type="ECO:0000313" key="4">
    <source>
        <dbReference type="Proteomes" id="UP001108240"/>
    </source>
</evidence>
<evidence type="ECO:0000256" key="1">
    <source>
        <dbReference type="SAM" id="MobiDB-lite"/>
    </source>
</evidence>
<dbReference type="OMA" id="CVHISED"/>
<reference evidence="3" key="1">
    <citation type="submission" date="2025-08" db="UniProtKB">
        <authorList>
            <consortium name="Ensembl"/>
        </authorList>
    </citation>
    <scope>IDENTIFICATION</scope>
</reference>
<dbReference type="GO" id="GO:0016706">
    <property type="term" value="F:2-oxoglutarate-dependent dioxygenase activity"/>
    <property type="evidence" value="ECO:0007669"/>
    <property type="project" value="InterPro"/>
</dbReference>
<name>A0A9J7ZCF4_CYPCA</name>
<dbReference type="Pfam" id="PF09004">
    <property type="entry name" value="ALKBH8_N"/>
    <property type="match status" value="1"/>
</dbReference>
<dbReference type="GeneTree" id="ENSGT01150000287177"/>
<organism evidence="3 4">
    <name type="scientific">Cyprinus carpio carpio</name>
    <dbReference type="NCBI Taxonomy" id="630221"/>
    <lineage>
        <taxon>Eukaryota</taxon>
        <taxon>Metazoa</taxon>
        <taxon>Chordata</taxon>
        <taxon>Craniata</taxon>
        <taxon>Vertebrata</taxon>
        <taxon>Euteleostomi</taxon>
        <taxon>Actinopterygii</taxon>
        <taxon>Neopterygii</taxon>
        <taxon>Teleostei</taxon>
        <taxon>Ostariophysi</taxon>
        <taxon>Cypriniformes</taxon>
        <taxon>Cyprinidae</taxon>
        <taxon>Cyprininae</taxon>
        <taxon>Cyprinus</taxon>
    </lineage>
</organism>
<keyword evidence="4" id="KW-1185">Reference proteome</keyword>
<evidence type="ECO:0000259" key="2">
    <source>
        <dbReference type="Pfam" id="PF09004"/>
    </source>
</evidence>
<dbReference type="Proteomes" id="UP001108240">
    <property type="component" value="Unplaced"/>
</dbReference>
<reference evidence="3" key="2">
    <citation type="submission" date="2025-09" db="UniProtKB">
        <authorList>
            <consortium name="Ensembl"/>
        </authorList>
    </citation>
    <scope>IDENTIFICATION</scope>
</reference>
<proteinExistence type="predicted"/>
<accession>A0A9J7ZCF4</accession>
<feature type="region of interest" description="Disordered" evidence="1">
    <location>
        <begin position="1"/>
        <end position="33"/>
    </location>
</feature>
<protein>
    <recommendedName>
        <fullName evidence="2">Alkylated DNA repair protein AlkB homologue 8 N-terminal domain-containing protein</fullName>
    </recommendedName>
</protein>
<dbReference type="GO" id="GO:0008168">
    <property type="term" value="F:methyltransferase activity"/>
    <property type="evidence" value="ECO:0007669"/>
    <property type="project" value="InterPro"/>
</dbReference>
<dbReference type="InterPro" id="IPR015095">
    <property type="entry name" value="AlkB_hom8_N"/>
</dbReference>